<dbReference type="AlphaFoldDB" id="A0A0V1AM55"/>
<keyword evidence="3" id="KW-1185">Reference proteome</keyword>
<gene>
    <name evidence="2" type="ORF">T01_7019</name>
</gene>
<comment type="caution">
    <text evidence="2">The sequence shown here is derived from an EMBL/GenBank/DDBJ whole genome shotgun (WGS) entry which is preliminary data.</text>
</comment>
<evidence type="ECO:0000313" key="2">
    <source>
        <dbReference type="EMBL" id="KRY25905.1"/>
    </source>
</evidence>
<reference evidence="2 3" key="1">
    <citation type="submission" date="2015-01" db="EMBL/GenBank/DDBJ databases">
        <title>Evolution of Trichinella species and genotypes.</title>
        <authorList>
            <person name="Korhonen P.K."/>
            <person name="Edoardo P."/>
            <person name="Giuseppe L.R."/>
            <person name="Gasser R.B."/>
        </authorList>
    </citation>
    <scope>NUCLEOTIDE SEQUENCE [LARGE SCALE GENOMIC DNA]</scope>
    <source>
        <strain evidence="2">ISS3</strain>
    </source>
</reference>
<feature type="region of interest" description="Disordered" evidence="1">
    <location>
        <begin position="15"/>
        <end position="34"/>
    </location>
</feature>
<evidence type="ECO:0000256" key="1">
    <source>
        <dbReference type="SAM" id="MobiDB-lite"/>
    </source>
</evidence>
<name>A0A0V1AM55_TRISP</name>
<feature type="compositionally biased region" description="Basic and acidic residues" evidence="1">
    <location>
        <begin position="15"/>
        <end position="28"/>
    </location>
</feature>
<proteinExistence type="predicted"/>
<dbReference type="InParanoid" id="A0A0V1AM55"/>
<organism evidence="2 3">
    <name type="scientific">Trichinella spiralis</name>
    <name type="common">Trichina worm</name>
    <dbReference type="NCBI Taxonomy" id="6334"/>
    <lineage>
        <taxon>Eukaryota</taxon>
        <taxon>Metazoa</taxon>
        <taxon>Ecdysozoa</taxon>
        <taxon>Nematoda</taxon>
        <taxon>Enoplea</taxon>
        <taxon>Dorylaimia</taxon>
        <taxon>Trichinellida</taxon>
        <taxon>Trichinellidae</taxon>
        <taxon>Trichinella</taxon>
    </lineage>
</organism>
<dbReference type="EMBL" id="JYDH01000673">
    <property type="protein sequence ID" value="KRY25905.1"/>
    <property type="molecule type" value="Genomic_DNA"/>
</dbReference>
<protein>
    <submittedName>
        <fullName evidence="2">Uncharacterized protein</fullName>
    </submittedName>
</protein>
<dbReference type="Proteomes" id="UP000054776">
    <property type="component" value="Unassembled WGS sequence"/>
</dbReference>
<accession>A0A0V1AM55</accession>
<evidence type="ECO:0000313" key="3">
    <source>
        <dbReference type="Proteomes" id="UP000054776"/>
    </source>
</evidence>
<sequence length="94" mass="10663">MPSILEYVFGSSESTIRHEAKSGQKPRMEGTGAFETENPYAQVIGQWLGTNEAEHAVRRGSHRKQEALRNKMLKTFTKKQKKKVATAKPLAFWT</sequence>